<name>A0AAQ1NZW7_LEPIR</name>
<dbReference type="AlphaFoldDB" id="A0AAQ1NZW7"/>
<proteinExistence type="predicted"/>
<dbReference type="Proteomes" id="UP000234460">
    <property type="component" value="Chromosome LMANV2"/>
</dbReference>
<accession>A0AAQ1NZW7</accession>
<dbReference type="EMBL" id="OEJX01000029">
    <property type="protein sequence ID" value="SOR61904.1"/>
    <property type="molecule type" value="Genomic_DNA"/>
</dbReference>
<gene>
    <name evidence="1" type="ORF">LMANV2_350030</name>
</gene>
<organism evidence="1 2">
    <name type="scientific">Leptospira interrogans serovar Manilae</name>
    <dbReference type="NCBI Taxonomy" id="214675"/>
    <lineage>
        <taxon>Bacteria</taxon>
        <taxon>Pseudomonadati</taxon>
        <taxon>Spirochaetota</taxon>
        <taxon>Spirochaetia</taxon>
        <taxon>Leptospirales</taxon>
        <taxon>Leptospiraceae</taxon>
        <taxon>Leptospira</taxon>
    </lineage>
</organism>
<sequence>MNYILILYFLIFIRVRFKTIVSNFWLRFIILNFCLDRVFCPNLTLISFSNYMLRYIKILNGDI</sequence>
<reference evidence="1 2" key="1">
    <citation type="submission" date="2017-11" db="EMBL/GenBank/DDBJ databases">
        <authorList>
            <person name="Lechat P."/>
        </authorList>
    </citation>
    <scope>NUCLEOTIDE SEQUENCE [LARGE SCALE GENOMIC DNA]</scope>
    <source>
        <strain evidence="1">L495</strain>
    </source>
</reference>
<evidence type="ECO:0000313" key="1">
    <source>
        <dbReference type="EMBL" id="SOR61904.1"/>
    </source>
</evidence>
<comment type="caution">
    <text evidence="1">The sequence shown here is derived from an EMBL/GenBank/DDBJ whole genome shotgun (WGS) entry which is preliminary data.</text>
</comment>
<evidence type="ECO:0000313" key="2">
    <source>
        <dbReference type="Proteomes" id="UP000234460"/>
    </source>
</evidence>
<protein>
    <submittedName>
        <fullName evidence="1">Uncharacterized protein</fullName>
    </submittedName>
</protein>